<evidence type="ECO:0000313" key="2">
    <source>
        <dbReference type="EMBL" id="CAG7724781.1"/>
    </source>
</evidence>
<evidence type="ECO:0000313" key="3">
    <source>
        <dbReference type="Proteomes" id="UP000708208"/>
    </source>
</evidence>
<gene>
    <name evidence="2" type="ORF">AFUS01_LOCUS13781</name>
</gene>
<reference evidence="2" key="1">
    <citation type="submission" date="2021-06" db="EMBL/GenBank/DDBJ databases">
        <authorList>
            <person name="Hodson N. C."/>
            <person name="Mongue J. A."/>
            <person name="Jaron S. K."/>
        </authorList>
    </citation>
    <scope>NUCLEOTIDE SEQUENCE</scope>
</reference>
<proteinExistence type="predicted"/>
<sequence length="222" mass="24826">MLHSIIKACLIAVLCSAGVFLTVEANAVLKQPDWDIFQLARTIDPDSIPETNTWGIEDWYDLLHQKEKSVSEVCSGCLSVKDTDLNVVFVARPEDIIEGFPPVTSPPVNYKAAWSTRTFDTYILYRNNVFTCGGLYFLAEVDENGMPVEALILDDTLDRLDAIKFKCENIEVRSDANDDLQNGLELEFGGNIPATDVVPEVPENYFLRIMPGNVVFQKQSKS</sequence>
<dbReference type="AlphaFoldDB" id="A0A8J2JRG7"/>
<evidence type="ECO:0000256" key="1">
    <source>
        <dbReference type="SAM" id="SignalP"/>
    </source>
</evidence>
<feature type="chain" id="PRO_5035309950" evidence="1">
    <location>
        <begin position="26"/>
        <end position="222"/>
    </location>
</feature>
<protein>
    <submittedName>
        <fullName evidence="2">Uncharacterized protein</fullName>
    </submittedName>
</protein>
<name>A0A8J2JRG7_9HEXA</name>
<feature type="signal peptide" evidence="1">
    <location>
        <begin position="1"/>
        <end position="25"/>
    </location>
</feature>
<dbReference type="Proteomes" id="UP000708208">
    <property type="component" value="Unassembled WGS sequence"/>
</dbReference>
<comment type="caution">
    <text evidence="2">The sequence shown here is derived from an EMBL/GenBank/DDBJ whole genome shotgun (WGS) entry which is preliminary data.</text>
</comment>
<dbReference type="EMBL" id="CAJVCH010113850">
    <property type="protein sequence ID" value="CAG7724781.1"/>
    <property type="molecule type" value="Genomic_DNA"/>
</dbReference>
<keyword evidence="1" id="KW-0732">Signal</keyword>
<keyword evidence="3" id="KW-1185">Reference proteome</keyword>
<accession>A0A8J2JRG7</accession>
<organism evidence="2 3">
    <name type="scientific">Allacma fusca</name>
    <dbReference type="NCBI Taxonomy" id="39272"/>
    <lineage>
        <taxon>Eukaryota</taxon>
        <taxon>Metazoa</taxon>
        <taxon>Ecdysozoa</taxon>
        <taxon>Arthropoda</taxon>
        <taxon>Hexapoda</taxon>
        <taxon>Collembola</taxon>
        <taxon>Symphypleona</taxon>
        <taxon>Sminthuridae</taxon>
        <taxon>Allacma</taxon>
    </lineage>
</organism>